<keyword evidence="4 6" id="KW-0479">Metal-binding</keyword>
<feature type="transmembrane region" description="Helical" evidence="7">
    <location>
        <begin position="13"/>
        <end position="38"/>
    </location>
</feature>
<dbReference type="PANTHER" id="PTHR24304">
    <property type="entry name" value="CYTOCHROME P450 FAMILY 7"/>
    <property type="match status" value="1"/>
</dbReference>
<dbReference type="AlphaFoldDB" id="A0A8H5ZL89"/>
<name>A0A8H5ZL89_COCSA</name>
<dbReference type="SUPFAM" id="SSF48264">
    <property type="entry name" value="Cytochrome P450"/>
    <property type="match status" value="1"/>
</dbReference>
<evidence type="ECO:0008006" key="10">
    <source>
        <dbReference type="Google" id="ProtNLM"/>
    </source>
</evidence>
<dbReference type="GO" id="GO:0020037">
    <property type="term" value="F:heme binding"/>
    <property type="evidence" value="ECO:0007669"/>
    <property type="project" value="InterPro"/>
</dbReference>
<gene>
    <name evidence="8" type="ORF">GGP41_002397</name>
</gene>
<evidence type="ECO:0000256" key="4">
    <source>
        <dbReference type="ARBA" id="ARBA00022723"/>
    </source>
</evidence>
<keyword evidence="7" id="KW-1133">Transmembrane helix</keyword>
<evidence type="ECO:0000256" key="7">
    <source>
        <dbReference type="SAM" id="Phobius"/>
    </source>
</evidence>
<dbReference type="InterPro" id="IPR002403">
    <property type="entry name" value="Cyt_P450_E_grp-IV"/>
</dbReference>
<dbReference type="Gene3D" id="1.10.630.10">
    <property type="entry name" value="Cytochrome P450"/>
    <property type="match status" value="1"/>
</dbReference>
<evidence type="ECO:0000256" key="2">
    <source>
        <dbReference type="ARBA" id="ARBA00010617"/>
    </source>
</evidence>
<dbReference type="InterPro" id="IPR036396">
    <property type="entry name" value="Cyt_P450_sf"/>
</dbReference>
<keyword evidence="3 6" id="KW-0349">Heme</keyword>
<keyword evidence="5 6" id="KW-0408">Iron</keyword>
<dbReference type="Proteomes" id="UP000624244">
    <property type="component" value="Unassembled WGS sequence"/>
</dbReference>
<dbReference type="GO" id="GO:0016705">
    <property type="term" value="F:oxidoreductase activity, acting on paired donors, with incorporation or reduction of molecular oxygen"/>
    <property type="evidence" value="ECO:0007669"/>
    <property type="project" value="InterPro"/>
</dbReference>
<comment type="caution">
    <text evidence="8">The sequence shown here is derived from an EMBL/GenBank/DDBJ whole genome shotgun (WGS) entry which is preliminary data.</text>
</comment>
<evidence type="ECO:0000313" key="8">
    <source>
        <dbReference type="EMBL" id="KAF5850145.1"/>
    </source>
</evidence>
<dbReference type="OMA" id="FVFRSVM"/>
<proteinExistence type="inferred from homology"/>
<comment type="similarity">
    <text evidence="2">Belongs to the cytochrome P450 family.</text>
</comment>
<organism evidence="8 9">
    <name type="scientific">Cochliobolus sativus</name>
    <name type="common">Common root rot and spot blotch fungus</name>
    <name type="synonym">Bipolaris sorokiniana</name>
    <dbReference type="NCBI Taxonomy" id="45130"/>
    <lineage>
        <taxon>Eukaryota</taxon>
        <taxon>Fungi</taxon>
        <taxon>Dikarya</taxon>
        <taxon>Ascomycota</taxon>
        <taxon>Pezizomycotina</taxon>
        <taxon>Dothideomycetes</taxon>
        <taxon>Pleosporomycetidae</taxon>
        <taxon>Pleosporales</taxon>
        <taxon>Pleosporineae</taxon>
        <taxon>Pleosporaceae</taxon>
        <taxon>Bipolaris</taxon>
    </lineage>
</organism>
<evidence type="ECO:0000256" key="6">
    <source>
        <dbReference type="PIRSR" id="PIRSR602403-1"/>
    </source>
</evidence>
<dbReference type="PRINTS" id="PR00465">
    <property type="entry name" value="EP450IV"/>
</dbReference>
<evidence type="ECO:0000256" key="3">
    <source>
        <dbReference type="ARBA" id="ARBA00022617"/>
    </source>
</evidence>
<keyword evidence="7" id="KW-0812">Transmembrane</keyword>
<feature type="binding site" description="axial binding residue" evidence="6">
    <location>
        <position position="465"/>
    </location>
    <ligand>
        <name>heme</name>
        <dbReference type="ChEBI" id="CHEBI:30413"/>
    </ligand>
    <ligandPart>
        <name>Fe</name>
        <dbReference type="ChEBI" id="CHEBI:18248"/>
    </ligandPart>
</feature>
<reference evidence="8" key="1">
    <citation type="submission" date="2019-11" db="EMBL/GenBank/DDBJ databases">
        <title>Bipolaris sorokiniana Genome sequencing.</title>
        <authorList>
            <person name="Wang H."/>
        </authorList>
    </citation>
    <scope>NUCLEOTIDE SEQUENCE</scope>
</reference>
<dbReference type="InterPro" id="IPR001128">
    <property type="entry name" value="Cyt_P450"/>
</dbReference>
<evidence type="ECO:0000313" key="9">
    <source>
        <dbReference type="Proteomes" id="UP000624244"/>
    </source>
</evidence>
<comment type="cofactor">
    <cofactor evidence="1 6">
        <name>heme</name>
        <dbReference type="ChEBI" id="CHEBI:30413"/>
    </cofactor>
</comment>
<dbReference type="InterPro" id="IPR050529">
    <property type="entry name" value="CYP450_sterol_14alpha_dmase"/>
</dbReference>
<evidence type="ECO:0000256" key="1">
    <source>
        <dbReference type="ARBA" id="ARBA00001971"/>
    </source>
</evidence>
<keyword evidence="7" id="KW-0472">Membrane</keyword>
<dbReference type="GO" id="GO:0005506">
    <property type="term" value="F:iron ion binding"/>
    <property type="evidence" value="ECO:0007669"/>
    <property type="project" value="InterPro"/>
</dbReference>
<accession>A0A8H5ZL89</accession>
<dbReference type="Pfam" id="PF00067">
    <property type="entry name" value="p450"/>
    <property type="match status" value="1"/>
</dbReference>
<dbReference type="GO" id="GO:0008395">
    <property type="term" value="F:steroid hydroxylase activity"/>
    <property type="evidence" value="ECO:0007669"/>
    <property type="project" value="TreeGrafter"/>
</dbReference>
<evidence type="ECO:0000256" key="5">
    <source>
        <dbReference type="ARBA" id="ARBA00023004"/>
    </source>
</evidence>
<protein>
    <recommendedName>
        <fullName evidence="10">Cytochrome P450</fullName>
    </recommendedName>
</protein>
<sequence>MVLEIQWQFPKDLLWLLSLIIGLIATTILFTYSISYIYSFQRSGHEGSEPPLLPYWIPYFQHLPAFLLDPASLYERGRECFSGKPFTLLLAGTKFYVFYSPESVSHVFSRSRLFTFEPVMASMMENAVDLPPPDRPKFISSTTEGKDRKFLTENHNIWTRNLSGKRLHDIMKIYMSVLPTVLESNIDLSSDKWQKKSLYPFLRKIIFETSVQTFFGPHLIQFWPTMWDDWRRFDDATYIGVRSNLVFKLQPKTHRARERMFQAFERWLDAVGNDEWEDTDNVWCEKWGLRMNWERDVLGRQCGFTKRGRACLQASFLFVIVTNAAPMATWFAYCAACNPSRLAEYRDAATLFMLSPSIVSGSVSTPHFDLPALVENPFVRSLWLEALRLGTISAAARVVTRETTLEGYLLRAGSVILMPVHLMHSGVEFPEAKKFQPDRWLGVDEETLKRQNMVMRPFGGGTSLCSGRFVAEMEIVGVVSVLLEMLDVKFEETLSENHWEFNPRSIGVMAPKKSVPVWIRRREKM</sequence>
<dbReference type="EMBL" id="WNKQ01000007">
    <property type="protein sequence ID" value="KAF5850145.1"/>
    <property type="molecule type" value="Genomic_DNA"/>
</dbReference>
<dbReference type="PANTHER" id="PTHR24304:SF2">
    <property type="entry name" value="24-HYDROXYCHOLESTEROL 7-ALPHA-HYDROXYLASE"/>
    <property type="match status" value="1"/>
</dbReference>